<dbReference type="RefSeq" id="WP_004217966.1">
    <property type="nucleotide sequence ID" value="NC_017215.1"/>
</dbReference>
<dbReference type="InterPro" id="IPR034294">
    <property type="entry name" value="Aquaporin_transptr"/>
</dbReference>
<dbReference type="PANTHER" id="PTHR19139">
    <property type="entry name" value="AQUAPORIN TRANSPORTER"/>
    <property type="match status" value="1"/>
</dbReference>
<proteinExistence type="inferred from homology"/>
<gene>
    <name evidence="11" type="ORF">BALAC2494_00319</name>
</gene>
<keyword evidence="6 10" id="KW-1133">Transmembrane helix</keyword>
<feature type="transmembrane region" description="Helical" evidence="10">
    <location>
        <begin position="237"/>
        <end position="256"/>
    </location>
</feature>
<reference evidence="11 12" key="1">
    <citation type="journal article" date="2011" name="J. Bacteriol.">
        <title>Genome Sequence of the Probiotic Strain Bifidobacterium animalis subsp. lactis CNCM I-2494.</title>
        <authorList>
            <person name="Chervaux C."/>
            <person name="Grimaldi C."/>
            <person name="Bolotin A."/>
            <person name="Quinquis B."/>
            <person name="Legrain-Raspaud S."/>
            <person name="van Hylckama Vlieg J.E."/>
            <person name="Denariaz G."/>
            <person name="Smokvina T."/>
        </authorList>
    </citation>
    <scope>NUCLEOTIDE SEQUENCE [LARGE SCALE GENOMIC DNA]</scope>
    <source>
        <strain evidence="11 12">CNCM I-2494</strain>
    </source>
</reference>
<feature type="transmembrane region" description="Helical" evidence="10">
    <location>
        <begin position="51"/>
        <end position="72"/>
    </location>
</feature>
<feature type="region of interest" description="Disordered" evidence="9">
    <location>
        <begin position="296"/>
        <end position="340"/>
    </location>
</feature>
<evidence type="ECO:0000256" key="9">
    <source>
        <dbReference type="SAM" id="MobiDB-lite"/>
    </source>
</evidence>
<evidence type="ECO:0000313" key="11">
    <source>
        <dbReference type="EMBL" id="AEK30268.1"/>
    </source>
</evidence>
<name>A0A806FQS0_BIFAN</name>
<keyword evidence="5 8" id="KW-0812">Transmembrane</keyword>
<dbReference type="EMBL" id="CP002915">
    <property type="protein sequence ID" value="AEK30268.1"/>
    <property type="molecule type" value="Genomic_DNA"/>
</dbReference>
<sequence length="340" mass="35789">MTDTTTTASVQPKKGHDLWARALSEFAGSLLICFAIYLMCTFGSAFYNVNLAFVTVCVGVIYAAMTAIFARISGAQFNPAVTVAAMLTSKTKVWDGICYIVAQILGAIVAGGLLRLVLPTSESVAANQWYAMAVNGYDKGSSLYTSLNSLGLTFSITVAIIVELLASIIVVAAAMVSMRKHGKVRSDYALVMGVAYAAASAMSFPVTGASINPARATGIAVFAQGQGLTQEPLAQLWVFWVTAILAAAIVALVIIVSQLLGTPKTSVDSDVAEAAMAQAGEVPAEDEAEAVQIAEAENYNVPLTGEQTDNDYSVIEEEDAEEETEQDDSQTDSADGVERH</sequence>
<evidence type="ECO:0000256" key="1">
    <source>
        <dbReference type="ARBA" id="ARBA00004651"/>
    </source>
</evidence>
<evidence type="ECO:0000256" key="5">
    <source>
        <dbReference type="ARBA" id="ARBA00022692"/>
    </source>
</evidence>
<accession>A0A806FQS0</accession>
<protein>
    <submittedName>
        <fullName evidence="11">Aquaporin</fullName>
    </submittedName>
</protein>
<evidence type="ECO:0000313" key="12">
    <source>
        <dbReference type="Proteomes" id="UP000008394"/>
    </source>
</evidence>
<dbReference type="Gene3D" id="1.20.1080.10">
    <property type="entry name" value="Glycerol uptake facilitator protein"/>
    <property type="match status" value="1"/>
</dbReference>
<dbReference type="InterPro" id="IPR000425">
    <property type="entry name" value="MIP"/>
</dbReference>
<feature type="transmembrane region" description="Helical" evidence="10">
    <location>
        <begin position="188"/>
        <end position="206"/>
    </location>
</feature>
<organism evidence="11 12">
    <name type="scientific">Bifidobacterium animalis subsp. lactis CNCM I-2494</name>
    <dbReference type="NCBI Taxonomy" id="1042403"/>
    <lineage>
        <taxon>Bacteria</taxon>
        <taxon>Bacillati</taxon>
        <taxon>Actinomycetota</taxon>
        <taxon>Actinomycetes</taxon>
        <taxon>Bifidobacteriales</taxon>
        <taxon>Bifidobacteriaceae</taxon>
        <taxon>Bifidobacterium</taxon>
    </lineage>
</organism>
<feature type="compositionally biased region" description="Acidic residues" evidence="9">
    <location>
        <begin position="314"/>
        <end position="330"/>
    </location>
</feature>
<dbReference type="PRINTS" id="PR00783">
    <property type="entry name" value="MINTRINSICP"/>
</dbReference>
<keyword evidence="3 8" id="KW-0813">Transport</keyword>
<dbReference type="InterPro" id="IPR022357">
    <property type="entry name" value="MIP_CS"/>
</dbReference>
<evidence type="ECO:0000256" key="2">
    <source>
        <dbReference type="ARBA" id="ARBA00006175"/>
    </source>
</evidence>
<dbReference type="AlphaFoldDB" id="A0A806FQS0"/>
<evidence type="ECO:0000256" key="6">
    <source>
        <dbReference type="ARBA" id="ARBA00022989"/>
    </source>
</evidence>
<dbReference type="GeneID" id="29696648"/>
<evidence type="ECO:0000256" key="8">
    <source>
        <dbReference type="RuleBase" id="RU000477"/>
    </source>
</evidence>
<dbReference type="Pfam" id="PF00230">
    <property type="entry name" value="MIP"/>
    <property type="match status" value="1"/>
</dbReference>
<evidence type="ECO:0000256" key="3">
    <source>
        <dbReference type="ARBA" id="ARBA00022448"/>
    </source>
</evidence>
<dbReference type="GO" id="GO:0005886">
    <property type="term" value="C:plasma membrane"/>
    <property type="evidence" value="ECO:0007669"/>
    <property type="project" value="UniProtKB-SubCell"/>
</dbReference>
<dbReference type="PROSITE" id="PS00221">
    <property type="entry name" value="MIP"/>
    <property type="match status" value="1"/>
</dbReference>
<evidence type="ECO:0000256" key="7">
    <source>
        <dbReference type="ARBA" id="ARBA00023136"/>
    </source>
</evidence>
<dbReference type="Proteomes" id="UP000008394">
    <property type="component" value="Chromosome"/>
</dbReference>
<keyword evidence="7 10" id="KW-0472">Membrane</keyword>
<evidence type="ECO:0000256" key="10">
    <source>
        <dbReference type="SAM" id="Phobius"/>
    </source>
</evidence>
<dbReference type="SUPFAM" id="SSF81338">
    <property type="entry name" value="Aquaporin-like"/>
    <property type="match status" value="1"/>
</dbReference>
<keyword evidence="4" id="KW-1003">Cell membrane</keyword>
<feature type="transmembrane region" description="Helical" evidence="10">
    <location>
        <begin position="93"/>
        <end position="114"/>
    </location>
</feature>
<feature type="transmembrane region" description="Helical" evidence="10">
    <location>
        <begin position="152"/>
        <end position="176"/>
    </location>
</feature>
<dbReference type="InterPro" id="IPR023271">
    <property type="entry name" value="Aquaporin-like"/>
</dbReference>
<dbReference type="KEGG" id="bnm:BALAC2494_00319"/>
<feature type="transmembrane region" description="Helical" evidence="10">
    <location>
        <begin position="22"/>
        <end position="45"/>
    </location>
</feature>
<comment type="similarity">
    <text evidence="2 8">Belongs to the MIP/aquaporin (TC 1.A.8) family.</text>
</comment>
<comment type="subcellular location">
    <subcellularLocation>
        <location evidence="1">Cell membrane</location>
        <topology evidence="1">Multi-pass membrane protein</topology>
    </subcellularLocation>
</comment>
<dbReference type="PANTHER" id="PTHR19139:SF199">
    <property type="entry name" value="MIP17260P"/>
    <property type="match status" value="1"/>
</dbReference>
<dbReference type="GO" id="GO:0015250">
    <property type="term" value="F:water channel activity"/>
    <property type="evidence" value="ECO:0007669"/>
    <property type="project" value="TreeGrafter"/>
</dbReference>
<evidence type="ECO:0000256" key="4">
    <source>
        <dbReference type="ARBA" id="ARBA00022475"/>
    </source>
</evidence>